<protein>
    <recommendedName>
        <fullName evidence="5">Pentatricopeptide repeat-containing protein</fullName>
    </recommendedName>
</protein>
<name>A0A8X7NV87_BRACI</name>
<dbReference type="AlphaFoldDB" id="A0A8X7NV87"/>
<accession>A0A8X7NV87</accession>
<dbReference type="InterPro" id="IPR046960">
    <property type="entry name" value="PPR_At4g14850-like_plant"/>
</dbReference>
<dbReference type="Gene3D" id="1.25.40.10">
    <property type="entry name" value="Tetratricopeptide repeat domain"/>
    <property type="match status" value="1"/>
</dbReference>
<feature type="repeat" description="PPR" evidence="2">
    <location>
        <begin position="63"/>
        <end position="97"/>
    </location>
</feature>
<dbReference type="InterPro" id="IPR002885">
    <property type="entry name" value="PPR_rpt"/>
</dbReference>
<dbReference type="EMBL" id="JAAMPC010001604">
    <property type="protein sequence ID" value="KAG2239217.1"/>
    <property type="molecule type" value="Genomic_DNA"/>
</dbReference>
<gene>
    <name evidence="3" type="ORF">Bca52824_090077</name>
</gene>
<dbReference type="InterPro" id="IPR011990">
    <property type="entry name" value="TPR-like_helical_dom_sf"/>
</dbReference>
<keyword evidence="4" id="KW-1185">Reference proteome</keyword>
<evidence type="ECO:0000313" key="4">
    <source>
        <dbReference type="Proteomes" id="UP000886595"/>
    </source>
</evidence>
<organism evidence="3 4">
    <name type="scientific">Brassica carinata</name>
    <name type="common">Ethiopian mustard</name>
    <name type="synonym">Abyssinian cabbage</name>
    <dbReference type="NCBI Taxonomy" id="52824"/>
    <lineage>
        <taxon>Eukaryota</taxon>
        <taxon>Viridiplantae</taxon>
        <taxon>Streptophyta</taxon>
        <taxon>Embryophyta</taxon>
        <taxon>Tracheophyta</taxon>
        <taxon>Spermatophyta</taxon>
        <taxon>Magnoliopsida</taxon>
        <taxon>eudicotyledons</taxon>
        <taxon>Gunneridae</taxon>
        <taxon>Pentapetalae</taxon>
        <taxon>rosids</taxon>
        <taxon>malvids</taxon>
        <taxon>Brassicales</taxon>
        <taxon>Brassicaceae</taxon>
        <taxon>Brassiceae</taxon>
        <taxon>Brassica</taxon>
    </lineage>
</organism>
<dbReference type="Pfam" id="PF01535">
    <property type="entry name" value="PPR"/>
    <property type="match status" value="1"/>
</dbReference>
<evidence type="ECO:0000313" key="3">
    <source>
        <dbReference type="EMBL" id="KAG2239217.1"/>
    </source>
</evidence>
<reference evidence="3 4" key="1">
    <citation type="submission" date="2020-02" db="EMBL/GenBank/DDBJ databases">
        <authorList>
            <person name="Ma Q."/>
            <person name="Huang Y."/>
            <person name="Song X."/>
            <person name="Pei D."/>
        </authorList>
    </citation>
    <scope>NUCLEOTIDE SEQUENCE [LARGE SCALE GENOMIC DNA]</scope>
    <source>
        <strain evidence="3">Sxm20200214</strain>
        <tissue evidence="3">Leaf</tissue>
    </source>
</reference>
<dbReference type="Proteomes" id="UP000886595">
    <property type="component" value="Unassembled WGS sequence"/>
</dbReference>
<evidence type="ECO:0008006" key="5">
    <source>
        <dbReference type="Google" id="ProtNLM"/>
    </source>
</evidence>
<dbReference type="GO" id="GO:0009451">
    <property type="term" value="P:RNA modification"/>
    <property type="evidence" value="ECO:0007669"/>
    <property type="project" value="InterPro"/>
</dbReference>
<keyword evidence="1" id="KW-0677">Repeat</keyword>
<evidence type="ECO:0000256" key="1">
    <source>
        <dbReference type="ARBA" id="ARBA00022737"/>
    </source>
</evidence>
<dbReference type="GO" id="GO:0003723">
    <property type="term" value="F:RNA binding"/>
    <property type="evidence" value="ECO:0007669"/>
    <property type="project" value="InterPro"/>
</dbReference>
<evidence type="ECO:0000256" key="2">
    <source>
        <dbReference type="PROSITE-ProRule" id="PRU00708"/>
    </source>
</evidence>
<dbReference type="PROSITE" id="PS51375">
    <property type="entry name" value="PPR"/>
    <property type="match status" value="1"/>
</dbReference>
<dbReference type="PANTHER" id="PTHR47926">
    <property type="entry name" value="PENTATRICOPEPTIDE REPEAT-CONTAINING PROTEIN"/>
    <property type="match status" value="1"/>
</dbReference>
<sequence length="208" mass="23755">MDAHLLTALVTMYAGAGCMDIARQFYMKMSVRSLFVSTPWFLGLQKLGGSMMRDIFDRMEKKDLVCWAAMISAYAESDHPEEALRVFDEIVAMGQSLMRLQWGVLYQLVEPVFWKKRNGFHEYTHRSGFESSLTMGRCEEGKARNGRKNVFKEKGVSRIDLNRESHEFLIGDKRHKQSDEISAKLKEVVSELKLAGCIPDYGSVLVDV</sequence>
<comment type="caution">
    <text evidence="3">The sequence shown here is derived from an EMBL/GenBank/DDBJ whole genome shotgun (WGS) entry which is preliminary data.</text>
</comment>
<proteinExistence type="predicted"/>
<dbReference type="OrthoDB" id="185373at2759"/>
<dbReference type="NCBIfam" id="TIGR00756">
    <property type="entry name" value="PPR"/>
    <property type="match status" value="1"/>
</dbReference>